<keyword evidence="2" id="KW-0472">Membrane</keyword>
<gene>
    <name evidence="4" type="ORF">EUBDOL_02331</name>
</gene>
<dbReference type="EC" id="3.5.1.28" evidence="4"/>
<evidence type="ECO:0000259" key="3">
    <source>
        <dbReference type="SMART" id="SM00646"/>
    </source>
</evidence>
<accession>A8RFR7</accession>
<dbReference type="CDD" id="cd02696">
    <property type="entry name" value="MurNAc-LAA"/>
    <property type="match status" value="1"/>
</dbReference>
<dbReference type="GO" id="GO:0008745">
    <property type="term" value="F:N-acetylmuramoyl-L-alanine amidase activity"/>
    <property type="evidence" value="ECO:0007669"/>
    <property type="project" value="UniProtKB-EC"/>
</dbReference>
<keyword evidence="1 4" id="KW-0378">Hydrolase</keyword>
<dbReference type="Proteomes" id="UP000004090">
    <property type="component" value="Unassembled WGS sequence"/>
</dbReference>
<proteinExistence type="predicted"/>
<dbReference type="HOGENOM" id="CLU_014322_7_0_9"/>
<evidence type="ECO:0000256" key="1">
    <source>
        <dbReference type="ARBA" id="ARBA00022801"/>
    </source>
</evidence>
<dbReference type="GO" id="GO:0009253">
    <property type="term" value="P:peptidoglycan catabolic process"/>
    <property type="evidence" value="ECO:0007669"/>
    <property type="project" value="InterPro"/>
</dbReference>
<dbReference type="Gene3D" id="3.40.630.40">
    <property type="entry name" value="Zn-dependent exopeptidases"/>
    <property type="match status" value="1"/>
</dbReference>
<evidence type="ECO:0000313" key="4">
    <source>
        <dbReference type="EMBL" id="EDP10315.1"/>
    </source>
</evidence>
<dbReference type="eggNOG" id="COG0860">
    <property type="taxonomic scope" value="Bacteria"/>
</dbReference>
<dbReference type="SUPFAM" id="SSF53187">
    <property type="entry name" value="Zn-dependent exopeptidases"/>
    <property type="match status" value="1"/>
</dbReference>
<evidence type="ECO:0000256" key="2">
    <source>
        <dbReference type="SAM" id="Phobius"/>
    </source>
</evidence>
<dbReference type="PANTHER" id="PTHR30404:SF0">
    <property type="entry name" value="N-ACETYLMURAMOYL-L-ALANINE AMIDASE AMIC"/>
    <property type="match status" value="1"/>
</dbReference>
<dbReference type="PANTHER" id="PTHR30404">
    <property type="entry name" value="N-ACETYLMURAMOYL-L-ALANINE AMIDASE"/>
    <property type="match status" value="1"/>
</dbReference>
<keyword evidence="2" id="KW-1133">Transmembrane helix</keyword>
<reference evidence="4 5" key="2">
    <citation type="submission" date="2007-09" db="EMBL/GenBank/DDBJ databases">
        <authorList>
            <person name="Fulton L."/>
            <person name="Clifton S."/>
            <person name="Fulton B."/>
            <person name="Xu J."/>
            <person name="Minx P."/>
            <person name="Pepin K.H."/>
            <person name="Johnson M."/>
            <person name="Thiruvilangam P."/>
            <person name="Bhonagiri V."/>
            <person name="Nash W.E."/>
            <person name="Mardis E.R."/>
            <person name="Wilson R.K."/>
        </authorList>
    </citation>
    <scope>NUCLEOTIDE SEQUENCE [LARGE SCALE GENOMIC DNA]</scope>
    <source>
        <strain evidence="4 5">DSM 3991</strain>
    </source>
</reference>
<sequence>MISYNEKGDGVRQKKRIVLGIGMICTLMIATVYMSRFTHIIAEKEWKVLNGIVVVLDPGHGGKDGGAQSGEIMEDEINLTIAFQTKELLEQAGAQVILTRDGDYDLADKGAANRKRQDIRKRMDMMNAEDVDVFISIHLNAYPNPKVQGAQTFYNEKDEASKEFANLIQNKLKVLTKSKMTSKPGDFYLLENAKTMGVLVECGFLSNPNDRALLVKEEYQKALANVLYKSIKEYFDFLM</sequence>
<organism evidence="4 5">
    <name type="scientific">Amedibacillus dolichus DSM 3991</name>
    <dbReference type="NCBI Taxonomy" id="428127"/>
    <lineage>
        <taxon>Bacteria</taxon>
        <taxon>Bacillati</taxon>
        <taxon>Bacillota</taxon>
        <taxon>Erysipelotrichia</taxon>
        <taxon>Erysipelotrichales</taxon>
        <taxon>Erysipelotrichaceae</taxon>
        <taxon>Amedibacillus</taxon>
    </lineage>
</organism>
<dbReference type="EMBL" id="ABAW02000025">
    <property type="protein sequence ID" value="EDP10315.1"/>
    <property type="molecule type" value="Genomic_DNA"/>
</dbReference>
<feature type="domain" description="MurNAc-LAA" evidence="3">
    <location>
        <begin position="123"/>
        <end position="232"/>
    </location>
</feature>
<keyword evidence="2" id="KW-0812">Transmembrane</keyword>
<name>A8RFR7_9FIRM</name>
<feature type="transmembrane region" description="Helical" evidence="2">
    <location>
        <begin position="17"/>
        <end position="35"/>
    </location>
</feature>
<dbReference type="GO" id="GO:0030288">
    <property type="term" value="C:outer membrane-bounded periplasmic space"/>
    <property type="evidence" value="ECO:0007669"/>
    <property type="project" value="TreeGrafter"/>
</dbReference>
<comment type="caution">
    <text evidence="4">The sequence shown here is derived from an EMBL/GenBank/DDBJ whole genome shotgun (WGS) entry which is preliminary data.</text>
</comment>
<dbReference type="STRING" id="428127.EUBDOL_02331"/>
<dbReference type="AlphaFoldDB" id="A8RFR7"/>
<protein>
    <submittedName>
        <fullName evidence="4">N-acetylmuramoyl-L-alanine amidase</fullName>
        <ecNumber evidence="4">3.5.1.28</ecNumber>
    </submittedName>
</protein>
<dbReference type="SMART" id="SM00646">
    <property type="entry name" value="Ami_3"/>
    <property type="match status" value="1"/>
</dbReference>
<evidence type="ECO:0000313" key="5">
    <source>
        <dbReference type="Proteomes" id="UP000004090"/>
    </source>
</evidence>
<dbReference type="InterPro" id="IPR050695">
    <property type="entry name" value="N-acetylmuramoyl_amidase_3"/>
</dbReference>
<reference evidence="4 5" key="1">
    <citation type="submission" date="2007-09" db="EMBL/GenBank/DDBJ databases">
        <title>Draft genome sequence of Eubacterium dolichum (DSM 3991).</title>
        <authorList>
            <person name="Sudarsanam P."/>
            <person name="Ley R."/>
            <person name="Guruge J."/>
            <person name="Turnbaugh P.J."/>
            <person name="Mahowald M."/>
            <person name="Liep D."/>
            <person name="Gordon J."/>
        </authorList>
    </citation>
    <scope>NUCLEOTIDE SEQUENCE [LARGE SCALE GENOMIC DNA]</scope>
    <source>
        <strain evidence="4 5">DSM 3991</strain>
    </source>
</reference>
<dbReference type="Pfam" id="PF01520">
    <property type="entry name" value="Amidase_3"/>
    <property type="match status" value="1"/>
</dbReference>
<dbReference type="InterPro" id="IPR002508">
    <property type="entry name" value="MurNAc-LAA_cat"/>
</dbReference>